<name>A0ABD3RT31_9LAMI</name>
<gene>
    <name evidence="3" type="ORF">ACJIZ3_016449</name>
</gene>
<evidence type="ECO:0000256" key="1">
    <source>
        <dbReference type="SAM" id="Coils"/>
    </source>
</evidence>
<dbReference type="Gene3D" id="2.60.120.260">
    <property type="entry name" value="Galactose-binding domain-like"/>
    <property type="match status" value="1"/>
</dbReference>
<dbReference type="PANTHER" id="PTHR35833:SF1">
    <property type="entry name" value="GALACTOSE-BINDING DOMAIN-CONTAINING PROTEIN"/>
    <property type="match status" value="1"/>
</dbReference>
<feature type="compositionally biased region" description="Basic and acidic residues" evidence="2">
    <location>
        <begin position="662"/>
        <end position="673"/>
    </location>
</feature>
<feature type="compositionally biased region" description="Polar residues" evidence="2">
    <location>
        <begin position="310"/>
        <end position="319"/>
    </location>
</feature>
<comment type="caution">
    <text evidence="3">The sequence shown here is derived from an EMBL/GenBank/DDBJ whole genome shotgun (WGS) entry which is preliminary data.</text>
</comment>
<sequence>MEVELEPRVKPLGYKVKAMSRESPAQKAVHLLDTDLRNHWSTATNTKEWILLELDEPSLLSHIRIYNKSVLEWEISVGLRYKPETFVKVRSRSEAPRRDMVYPMNYTPCRYVRISCMRGNPIAIFFIQLIGIPVAGLEPEFQPVANYLLPHIITRKQDAVDMHLQLLQDVTSRLAKFLPHLEADLIGFQDAPEPTLRFLAMLAGPFYPILEIVNERESKRLAINVSDYEASKTSLSSTALTVSSNFEPRRLRNTSSMLLPISTHVVFRPDVIFMLLRKAFKNSNLGNLCRMASRVFLKLMEPMKTEEDSNGASDITSSVPHEASKSDPYRPVSLTDYSELLGEEFEIPDDLWDPTYLNVLDNAAVEEGLMHVLYASASQPSHCSKLAETTFDIWLALPLVQALLPALRPNVSSPYQIDDNFSLWKQPFVHNALSQIVATSSSSIYRPLLRACAGYLSSFSPSHAKAACVLIDLCSGVLAPWMAQVIAKVDLTMELLEDFLGVIQGAHLSLPHALASLKYIVLALSGHMDDIMAKYKDANHRILFLLEMLEPFLDPALTPSKGMIAFGNSTYVENQEENCVIALNVIRTAIRKSVVLPSLEAEWRRGSVSPSVLLSVLDNQMQLPPDIDNRKFFSETVEPQPSTSLPPRNGVASSRSNDQENADVKVDDIDTNDKMDVPEDVSLLFAPPELKRMSLMHLHASPGIKKSDASHNNVSLEVNNAVQKDSSNKHLDIVGSNAGQGIEFSNLLADYSQLMNYRDCELKASEFRRLALDLNSQSEITIEGQDVAIDALLLAAECYINPCFMTSFDVLPDVSKICTISSCENQGPSDINKILRKKDIDLKLVADIERKRDRVVLEILIEAAELDRKYHKLSLGEETTGFNVEGDEDAISLSQEDTLSADAITLIRQNQSLLCNFMIRRLQKISFEEQHSIHEILMWCLLFLLHSATKLFCGPENVVDIILVFAESLNMQFKSLNYQLKEGNSYKQHEVERRWSLLQRLVIASSGSDERSELSINIRNGFRFSNLVPPSAWLLKVPTFLSSVFPLVRYFGWMAVARNAKQYLQERLFLVSDLSQLTHLLSIFSDDLSLVDNIIEQKDMIKRIEEISFHQDINIEGGGKSYGHQDALQSFHALYPDISNFFPTMRKEFKAFGDTILEAVGLHLKFLSSTTVPDLICWYSDLCSWPFVQSEKAQLFQHKSNYYKGFVAKNAKAVILYILEAIVVEHMEAMVPEVPRVVQVLVSLCRTSYCDVSFLGSILHLLKPIMEYSLSKVSDVEKVLVDESCNNFESLCFGELFNNIRNKDIPTEKGKCPALTIFVLATMLKDLSFQRKTELLQSTILWAEFTSSEGTTLFHDYLCAYQVLMESCKDLLIGTLRVWGIIPLEMPAHYDTSFCTDDDFSKSSSWFLNDICNPSPVAVPEKHQNDNDAVTDVSQKVCQLNLEEIKNFSGILEALISKLNPTIEQCWKIHHKLAEKLALTTAECFVFSRCLCLIAERVSASSGEEKLLPSEYVDEFPDFWKTSLEGLAKMILVLQENHCWEVAFVFLNSLLGVPQCFHLDNVVSDICSALKNFSNSAPNIHWRLHTDKMISLLLARGIHEHCRVEIPLADLLSAMLGHPEPEQRYIALKHLGRLVGQDVEGRSLVLPSTNKTNLTISESRHSASELMLSALVSATWDQVALMASSDTSLLIRTHATSLLISYIPFAERSLLQSFLAAADSILQCLTTLAQPTCYGPLTQFSLALIASVCLYSPTEDISLIPESIWRNIEFLAMSKADRYCTGLEKKACEALCRVKNDGDQAKQILKEVLSSNPQKQQITDFVTTRESILQVIGNLTSARSYFDFFSKEVDQKSMELEEAEMEMELLQKEHPLSDSSFEFQDWRQIPFLSTYAKVDQRLQQIKDEVKSMILNCLAFLCEYRRESKTQGRNSSSQAKKASCETGTATIFRGGSFTRSRTH</sequence>
<proteinExistence type="predicted"/>
<dbReference type="SUPFAM" id="SSF48371">
    <property type="entry name" value="ARM repeat"/>
    <property type="match status" value="1"/>
</dbReference>
<dbReference type="EMBL" id="JBJXBP010000008">
    <property type="protein sequence ID" value="KAL3815181.1"/>
    <property type="molecule type" value="Genomic_DNA"/>
</dbReference>
<keyword evidence="1" id="KW-0175">Coiled coil</keyword>
<accession>A0ABD3RT31</accession>
<evidence type="ECO:0008006" key="5">
    <source>
        <dbReference type="Google" id="ProtNLM"/>
    </source>
</evidence>
<dbReference type="InterPro" id="IPR008979">
    <property type="entry name" value="Galactose-bd-like_sf"/>
</dbReference>
<keyword evidence="4" id="KW-1185">Reference proteome</keyword>
<evidence type="ECO:0000313" key="3">
    <source>
        <dbReference type="EMBL" id="KAL3815181.1"/>
    </source>
</evidence>
<evidence type="ECO:0000256" key="2">
    <source>
        <dbReference type="SAM" id="MobiDB-lite"/>
    </source>
</evidence>
<feature type="coiled-coil region" evidence="1">
    <location>
        <begin position="1842"/>
        <end position="1869"/>
    </location>
</feature>
<dbReference type="Proteomes" id="UP001634393">
    <property type="component" value="Unassembled WGS sequence"/>
</dbReference>
<protein>
    <recommendedName>
        <fullName evidence="5">DNA-repair protein Xrcc1 N-terminal domain-containing protein</fullName>
    </recommendedName>
</protein>
<dbReference type="PANTHER" id="PTHR35833">
    <property type="entry name" value="GALACTOSE-BINDING DOMAIN-LIKE, ARMADILLO-TYPE FOLD PROTEIN-RELATED"/>
    <property type="match status" value="1"/>
</dbReference>
<evidence type="ECO:0000313" key="4">
    <source>
        <dbReference type="Proteomes" id="UP001634393"/>
    </source>
</evidence>
<organism evidence="3 4">
    <name type="scientific">Penstemon smallii</name>
    <dbReference type="NCBI Taxonomy" id="265156"/>
    <lineage>
        <taxon>Eukaryota</taxon>
        <taxon>Viridiplantae</taxon>
        <taxon>Streptophyta</taxon>
        <taxon>Embryophyta</taxon>
        <taxon>Tracheophyta</taxon>
        <taxon>Spermatophyta</taxon>
        <taxon>Magnoliopsida</taxon>
        <taxon>eudicotyledons</taxon>
        <taxon>Gunneridae</taxon>
        <taxon>Pentapetalae</taxon>
        <taxon>asterids</taxon>
        <taxon>lamiids</taxon>
        <taxon>Lamiales</taxon>
        <taxon>Plantaginaceae</taxon>
        <taxon>Cheloneae</taxon>
        <taxon>Penstemon</taxon>
    </lineage>
</organism>
<feature type="compositionally biased region" description="Polar residues" evidence="2">
    <location>
        <begin position="637"/>
        <end position="656"/>
    </location>
</feature>
<feature type="region of interest" description="Disordered" evidence="2">
    <location>
        <begin position="636"/>
        <end position="673"/>
    </location>
</feature>
<reference evidence="3 4" key="1">
    <citation type="submission" date="2024-12" db="EMBL/GenBank/DDBJ databases">
        <title>The unique morphological basis and parallel evolutionary history of personate flowers in Penstemon.</title>
        <authorList>
            <person name="Depatie T.H."/>
            <person name="Wessinger C.A."/>
        </authorList>
    </citation>
    <scope>NUCLEOTIDE SEQUENCE [LARGE SCALE GENOMIC DNA]</scope>
    <source>
        <strain evidence="3">WTNN_2</strain>
        <tissue evidence="3">Leaf</tissue>
    </source>
</reference>
<dbReference type="SUPFAM" id="SSF49785">
    <property type="entry name" value="Galactose-binding domain-like"/>
    <property type="match status" value="1"/>
</dbReference>
<dbReference type="InterPro" id="IPR016024">
    <property type="entry name" value="ARM-type_fold"/>
</dbReference>
<feature type="region of interest" description="Disordered" evidence="2">
    <location>
        <begin position="307"/>
        <end position="327"/>
    </location>
</feature>